<organism evidence="2 3">
    <name type="scientific">Paenibacillus anaericanus</name>
    <dbReference type="NCBI Taxonomy" id="170367"/>
    <lineage>
        <taxon>Bacteria</taxon>
        <taxon>Bacillati</taxon>
        <taxon>Bacillota</taxon>
        <taxon>Bacilli</taxon>
        <taxon>Bacillales</taxon>
        <taxon>Paenibacillaceae</taxon>
        <taxon>Paenibacillus</taxon>
    </lineage>
</organism>
<proteinExistence type="predicted"/>
<dbReference type="InterPro" id="IPR002931">
    <property type="entry name" value="Transglutaminase-like"/>
</dbReference>
<dbReference type="PANTHER" id="PTHR33490">
    <property type="entry name" value="BLR5614 PROTEIN-RELATED"/>
    <property type="match status" value="1"/>
</dbReference>
<dbReference type="RefSeq" id="WP_127192344.1">
    <property type="nucleotide sequence ID" value="NZ_RZNY01000009.1"/>
</dbReference>
<accession>A0A433Y8L6</accession>
<dbReference type="AlphaFoldDB" id="A0A433Y8L6"/>
<keyword evidence="3" id="KW-1185">Reference proteome</keyword>
<evidence type="ECO:0000313" key="3">
    <source>
        <dbReference type="Proteomes" id="UP000279446"/>
    </source>
</evidence>
<dbReference type="Gene3D" id="3.10.620.30">
    <property type="match status" value="1"/>
</dbReference>
<reference evidence="2 3" key="1">
    <citation type="submission" date="2018-12" db="EMBL/GenBank/DDBJ databases">
        <authorList>
            <person name="Sun L."/>
            <person name="Chen Z."/>
        </authorList>
    </citation>
    <scope>NUCLEOTIDE SEQUENCE [LARGE SCALE GENOMIC DNA]</scope>
    <source>
        <strain evidence="2 3">DSM 15890</strain>
    </source>
</reference>
<evidence type="ECO:0000259" key="1">
    <source>
        <dbReference type="Pfam" id="PF01841"/>
    </source>
</evidence>
<dbReference type="Proteomes" id="UP000279446">
    <property type="component" value="Unassembled WGS sequence"/>
</dbReference>
<dbReference type="SUPFAM" id="SSF54001">
    <property type="entry name" value="Cysteine proteinases"/>
    <property type="match status" value="1"/>
</dbReference>
<sequence>MDVYLNETQLLNYRHRMIEELIESHQWREIDSLQEQISAVYNFVRNEIKFGYNRGDDLTASEILEDGLGQCNTKSILLMALLRGVGVPCRVQGFTIDKKMQKGALTGITYTLAPQKIIHAYTEIWVNHEWLALEGVIIDDKLLAQTKNHLSDQGDKLIGYGVSVKKGDGFNTCFNGKSTFIQVASVVDHLGTFNSPDELFQQYSNNRLKLKMWIFNTFMRKGINANLQKIRDQGVRESK</sequence>
<dbReference type="EMBL" id="RZNY01000009">
    <property type="protein sequence ID" value="RUT46240.1"/>
    <property type="molecule type" value="Genomic_DNA"/>
</dbReference>
<name>A0A433Y8L6_9BACL</name>
<protein>
    <submittedName>
        <fullName evidence="2">Transglutaminase domain-containing protein</fullName>
    </submittedName>
</protein>
<gene>
    <name evidence="2" type="ORF">EJP82_12220</name>
</gene>
<dbReference type="OrthoDB" id="9804872at2"/>
<feature type="domain" description="Transglutaminase-like" evidence="1">
    <location>
        <begin position="31"/>
        <end position="134"/>
    </location>
</feature>
<dbReference type="InterPro" id="IPR038765">
    <property type="entry name" value="Papain-like_cys_pep_sf"/>
</dbReference>
<comment type="caution">
    <text evidence="2">The sequence shown here is derived from an EMBL/GenBank/DDBJ whole genome shotgun (WGS) entry which is preliminary data.</text>
</comment>
<dbReference type="Pfam" id="PF01841">
    <property type="entry name" value="Transglut_core"/>
    <property type="match status" value="1"/>
</dbReference>
<evidence type="ECO:0000313" key="2">
    <source>
        <dbReference type="EMBL" id="RUT46240.1"/>
    </source>
</evidence>